<comment type="caution">
    <text evidence="1">The sequence shown here is derived from an EMBL/GenBank/DDBJ whole genome shotgun (WGS) entry which is preliminary data.</text>
</comment>
<dbReference type="Proteomes" id="UP000036867">
    <property type="component" value="Unassembled WGS sequence"/>
</dbReference>
<evidence type="ECO:0000313" key="1">
    <source>
        <dbReference type="EMBL" id="KOO51507.1"/>
    </source>
</evidence>
<protein>
    <submittedName>
        <fullName evidence="1">Uncharacterized protein</fullName>
    </submittedName>
</protein>
<sequence>MSKLLTPIVFLKSGRGQFIDFLVSSSYIERWVYTKENQNVRMCNEGTTKKGPLRILNAMDRYF</sequence>
<accession>A0A0M0LKU5</accession>
<dbReference type="EMBL" id="LILB01000001">
    <property type="protein sequence ID" value="KOO51507.1"/>
    <property type="molecule type" value="Genomic_DNA"/>
</dbReference>
<dbReference type="AlphaFoldDB" id="A0A0M0LKU5"/>
<gene>
    <name evidence="1" type="ORF">AMD00_03280</name>
</gene>
<reference evidence="2" key="1">
    <citation type="submission" date="2015-08" db="EMBL/GenBank/DDBJ databases">
        <title>Fjat-10028 dsm 16317.</title>
        <authorList>
            <person name="Liu B."/>
            <person name="Wang J."/>
            <person name="Zhu Y."/>
            <person name="Liu G."/>
            <person name="Chen Q."/>
            <person name="Chen Z."/>
            <person name="Lan J."/>
            <person name="Che J."/>
            <person name="Ge C."/>
            <person name="Shi H."/>
            <person name="Pan Z."/>
            <person name="Liu X."/>
        </authorList>
    </citation>
    <scope>NUCLEOTIDE SEQUENCE [LARGE SCALE GENOMIC DNA]</scope>
    <source>
        <strain evidence="2">DSM 16317</strain>
    </source>
</reference>
<keyword evidence="2" id="KW-1185">Reference proteome</keyword>
<name>A0A0M0LKU5_9BACL</name>
<evidence type="ECO:0000313" key="2">
    <source>
        <dbReference type="Proteomes" id="UP000036867"/>
    </source>
</evidence>
<organism evidence="1 2">
    <name type="scientific">Viridibacillus arvi</name>
    <dbReference type="NCBI Taxonomy" id="263475"/>
    <lineage>
        <taxon>Bacteria</taxon>
        <taxon>Bacillati</taxon>
        <taxon>Bacillota</taxon>
        <taxon>Bacilli</taxon>
        <taxon>Bacillales</taxon>
        <taxon>Caryophanaceae</taxon>
        <taxon>Viridibacillus</taxon>
    </lineage>
</organism>
<proteinExistence type="predicted"/>